<protein>
    <submittedName>
        <fullName evidence="2">Uncharacterized protein</fullName>
    </submittedName>
</protein>
<keyword evidence="3" id="KW-1185">Reference proteome</keyword>
<evidence type="ECO:0000313" key="2">
    <source>
        <dbReference type="EnsemblPlants" id="KQL02107"/>
    </source>
</evidence>
<dbReference type="AlphaFoldDB" id="K3YII1"/>
<dbReference type="EMBL" id="AGNK02003916">
    <property type="status" value="NOT_ANNOTATED_CDS"/>
    <property type="molecule type" value="Genomic_DNA"/>
</dbReference>
<dbReference type="EnsemblPlants" id="KQL02107">
    <property type="protein sequence ID" value="KQL02107"/>
    <property type="gene ID" value="SETIT_014050mg"/>
</dbReference>
<dbReference type="InParanoid" id="K3YII1"/>
<dbReference type="HOGENOM" id="CLU_072197_0_0_1"/>
<proteinExistence type="predicted"/>
<dbReference type="Proteomes" id="UP000004995">
    <property type="component" value="Unassembled WGS sequence"/>
</dbReference>
<dbReference type="ExpressionAtlas" id="K3YII1">
    <property type="expression patterns" value="baseline"/>
</dbReference>
<evidence type="ECO:0000313" key="3">
    <source>
        <dbReference type="Proteomes" id="UP000004995"/>
    </source>
</evidence>
<reference evidence="3" key="1">
    <citation type="journal article" date="2012" name="Nat. Biotechnol.">
        <title>Reference genome sequence of the model plant Setaria.</title>
        <authorList>
            <person name="Bennetzen J.L."/>
            <person name="Schmutz J."/>
            <person name="Wang H."/>
            <person name="Percifield R."/>
            <person name="Hawkins J."/>
            <person name="Pontaroli A.C."/>
            <person name="Estep M."/>
            <person name="Feng L."/>
            <person name="Vaughn J.N."/>
            <person name="Grimwood J."/>
            <person name="Jenkins J."/>
            <person name="Barry K."/>
            <person name="Lindquist E."/>
            <person name="Hellsten U."/>
            <person name="Deshpande S."/>
            <person name="Wang X."/>
            <person name="Wu X."/>
            <person name="Mitros T."/>
            <person name="Triplett J."/>
            <person name="Yang X."/>
            <person name="Ye C.Y."/>
            <person name="Mauro-Herrera M."/>
            <person name="Wang L."/>
            <person name="Li P."/>
            <person name="Sharma M."/>
            <person name="Sharma R."/>
            <person name="Ronald P.C."/>
            <person name="Panaud O."/>
            <person name="Kellogg E.A."/>
            <person name="Brutnell T.P."/>
            <person name="Doust A.N."/>
            <person name="Tuskan G.A."/>
            <person name="Rokhsar D."/>
            <person name="Devos K.M."/>
        </authorList>
    </citation>
    <scope>NUCLEOTIDE SEQUENCE [LARGE SCALE GENOMIC DNA]</scope>
    <source>
        <strain evidence="3">cv. Yugu1</strain>
    </source>
</reference>
<name>K3YII1_SETIT</name>
<dbReference type="eggNOG" id="ENOG502RZYB">
    <property type="taxonomic scope" value="Eukaryota"/>
</dbReference>
<accession>K3YII1</accession>
<feature type="region of interest" description="Disordered" evidence="1">
    <location>
        <begin position="54"/>
        <end position="102"/>
    </location>
</feature>
<reference evidence="2" key="2">
    <citation type="submission" date="2018-08" db="UniProtKB">
        <authorList>
            <consortium name="EnsemblPlants"/>
        </authorList>
    </citation>
    <scope>IDENTIFICATION</scope>
    <source>
        <strain evidence="2">Yugu1</strain>
    </source>
</reference>
<evidence type="ECO:0000256" key="1">
    <source>
        <dbReference type="SAM" id="MobiDB-lite"/>
    </source>
</evidence>
<dbReference type="Gramene" id="KQL02107">
    <property type="protein sequence ID" value="KQL02107"/>
    <property type="gene ID" value="SETIT_014050mg"/>
</dbReference>
<organism evidence="2 3">
    <name type="scientific">Setaria italica</name>
    <name type="common">Foxtail millet</name>
    <name type="synonym">Panicum italicum</name>
    <dbReference type="NCBI Taxonomy" id="4555"/>
    <lineage>
        <taxon>Eukaryota</taxon>
        <taxon>Viridiplantae</taxon>
        <taxon>Streptophyta</taxon>
        <taxon>Embryophyta</taxon>
        <taxon>Tracheophyta</taxon>
        <taxon>Spermatophyta</taxon>
        <taxon>Magnoliopsida</taxon>
        <taxon>Liliopsida</taxon>
        <taxon>Poales</taxon>
        <taxon>Poaceae</taxon>
        <taxon>PACMAD clade</taxon>
        <taxon>Panicoideae</taxon>
        <taxon>Panicodae</taxon>
        <taxon>Paniceae</taxon>
        <taxon>Cenchrinae</taxon>
        <taxon>Setaria</taxon>
    </lineage>
</organism>
<feature type="compositionally biased region" description="Basic and acidic residues" evidence="1">
    <location>
        <begin position="87"/>
        <end position="98"/>
    </location>
</feature>
<sequence length="333" mass="35682">MTAHAQAGIGRSVGRSQDELGRGEWAWCRPPLARMAASSDRLLCLALAARGGRRKAGRGRHGPLAAPSACSPRRRPLGSARSSSRPHNTEQARGDGESRAAMAGTGCHSLLSPASRLSPEFFSRRRASAVGRGACRPSKVRPQIRCCAKDDDSKGCADMPKGKDEETRPSRRKCLVCLGAVTLISATGPTISTPNGLAADMMNKPGIQKAVCRNCNGSGAVIFPFSWSGFIFSWIQVICVVAQENGKPSTERGQKMFTNSQSARIATVEGSWYAQSVLELACRTTKAYSGDQKQSNCLIRCTTARYCQGHSVVGHTAKGFCFSHRVGITFETM</sequence>
<dbReference type="STRING" id="4555.K3YII1"/>